<gene>
    <name evidence="2" type="ORF">N0B31_07300</name>
</gene>
<dbReference type="InterPro" id="IPR020017">
    <property type="entry name" value="XapX_domain"/>
</dbReference>
<accession>A0A9E7UCP7</accession>
<organism evidence="2 3">
    <name type="scientific">Salinirubellus salinus</name>
    <dbReference type="NCBI Taxonomy" id="1364945"/>
    <lineage>
        <taxon>Archaea</taxon>
        <taxon>Methanobacteriati</taxon>
        <taxon>Methanobacteriota</taxon>
        <taxon>Stenosarchaea group</taxon>
        <taxon>Halobacteria</taxon>
        <taxon>Halobacteriales</taxon>
        <taxon>Natronomonadaceae</taxon>
        <taxon>Salinirubellus</taxon>
    </lineage>
</organism>
<dbReference type="GeneID" id="74942216"/>
<dbReference type="EMBL" id="CP104003">
    <property type="protein sequence ID" value="UWM56089.1"/>
    <property type="molecule type" value="Genomic_DNA"/>
</dbReference>
<keyword evidence="3" id="KW-1185">Reference proteome</keyword>
<sequence>MSNVVTVLAFLTGLLTGALFAYLEIPIPAPPSIAGVLGIVGIYAGFKLVEWSGRSFDLLGALGLG</sequence>
<dbReference type="Proteomes" id="UP001057580">
    <property type="component" value="Chromosome"/>
</dbReference>
<keyword evidence="1" id="KW-0812">Transmembrane</keyword>
<keyword evidence="1" id="KW-0472">Membrane</keyword>
<name>A0A9E7UCP7_9EURY</name>
<keyword evidence="1" id="KW-1133">Transmembrane helix</keyword>
<dbReference type="KEGG" id="ssai:N0B31_07300"/>
<dbReference type="AlphaFoldDB" id="A0A9E7UCP7"/>
<dbReference type="NCBIfam" id="TIGR03510">
    <property type="entry name" value="XapX"/>
    <property type="match status" value="1"/>
</dbReference>
<feature type="transmembrane region" description="Helical" evidence="1">
    <location>
        <begin position="30"/>
        <end position="49"/>
    </location>
</feature>
<reference evidence="2" key="1">
    <citation type="submission" date="2022-09" db="EMBL/GenBank/DDBJ databases">
        <title>Diverse halophilic archaea isolated from saline environments.</title>
        <authorList>
            <person name="Cui H.-L."/>
        </authorList>
    </citation>
    <scope>NUCLEOTIDE SEQUENCE</scope>
    <source>
        <strain evidence="2">ZS-35-S2</strain>
    </source>
</reference>
<evidence type="ECO:0000256" key="1">
    <source>
        <dbReference type="SAM" id="Phobius"/>
    </source>
</evidence>
<protein>
    <submittedName>
        <fullName evidence="2">XapX domain-containing protein</fullName>
    </submittedName>
</protein>
<evidence type="ECO:0000313" key="2">
    <source>
        <dbReference type="EMBL" id="UWM56089.1"/>
    </source>
</evidence>
<dbReference type="RefSeq" id="WP_260595209.1">
    <property type="nucleotide sequence ID" value="NZ_CP104003.1"/>
</dbReference>
<evidence type="ECO:0000313" key="3">
    <source>
        <dbReference type="Proteomes" id="UP001057580"/>
    </source>
</evidence>
<proteinExistence type="predicted"/>